<keyword evidence="3" id="KW-1185">Reference proteome</keyword>
<dbReference type="Proteomes" id="UP001596417">
    <property type="component" value="Unassembled WGS sequence"/>
</dbReference>
<reference evidence="2 3" key="1">
    <citation type="journal article" date="2019" name="Int. J. Syst. Evol. Microbiol.">
        <title>The Global Catalogue of Microorganisms (GCM) 10K type strain sequencing project: providing services to taxonomists for standard genome sequencing and annotation.</title>
        <authorList>
            <consortium name="The Broad Institute Genomics Platform"/>
            <consortium name="The Broad Institute Genome Sequencing Center for Infectious Disease"/>
            <person name="Wu L."/>
            <person name="Ma J."/>
        </authorList>
    </citation>
    <scope>NUCLEOTIDE SEQUENCE [LARGE SCALE GENOMIC DNA]</scope>
    <source>
        <strain evidence="2 3">RDMS1</strain>
    </source>
</reference>
<feature type="transmembrane region" description="Helical" evidence="1">
    <location>
        <begin position="102"/>
        <end position="126"/>
    </location>
</feature>
<gene>
    <name evidence="2" type="ORF">ACFQL7_13970</name>
</gene>
<evidence type="ECO:0000313" key="2">
    <source>
        <dbReference type="EMBL" id="MFC7190831.1"/>
    </source>
</evidence>
<accession>A0ABD5YUD6</accession>
<comment type="caution">
    <text evidence="2">The sequence shown here is derived from an EMBL/GenBank/DDBJ whole genome shotgun (WGS) entry which is preliminary data.</text>
</comment>
<dbReference type="GeneID" id="76200491"/>
<feature type="transmembrane region" description="Helical" evidence="1">
    <location>
        <begin position="14"/>
        <end position="36"/>
    </location>
</feature>
<dbReference type="AlphaFoldDB" id="A0ABD5YUD6"/>
<keyword evidence="1" id="KW-0472">Membrane</keyword>
<organism evidence="2 3">
    <name type="scientific">Halocatena marina</name>
    <dbReference type="NCBI Taxonomy" id="2934937"/>
    <lineage>
        <taxon>Archaea</taxon>
        <taxon>Methanobacteriati</taxon>
        <taxon>Methanobacteriota</taxon>
        <taxon>Stenosarchaea group</taxon>
        <taxon>Halobacteria</taxon>
        <taxon>Halobacteriales</taxon>
        <taxon>Natronomonadaceae</taxon>
        <taxon>Halocatena</taxon>
    </lineage>
</organism>
<evidence type="ECO:0000313" key="3">
    <source>
        <dbReference type="Proteomes" id="UP001596417"/>
    </source>
</evidence>
<dbReference type="RefSeq" id="WP_264555914.1">
    <property type="nucleotide sequence ID" value="NZ_CP109979.1"/>
</dbReference>
<keyword evidence="1" id="KW-1133">Transmembrane helix</keyword>
<evidence type="ECO:0000256" key="1">
    <source>
        <dbReference type="SAM" id="Phobius"/>
    </source>
</evidence>
<protein>
    <submittedName>
        <fullName evidence="2">Uncharacterized protein</fullName>
    </submittedName>
</protein>
<dbReference type="EMBL" id="JBHTAX010000001">
    <property type="protein sequence ID" value="MFC7190831.1"/>
    <property type="molecule type" value="Genomic_DNA"/>
</dbReference>
<feature type="transmembrane region" description="Helical" evidence="1">
    <location>
        <begin position="48"/>
        <end position="66"/>
    </location>
</feature>
<proteinExistence type="predicted"/>
<name>A0ABD5YUD6_9EURY</name>
<keyword evidence="1" id="KW-0812">Transmembrane</keyword>
<sequence length="129" mass="13704">MTGDIVIAQMGGSFINALFVFVVSLLIGAVGIYTGARLLIDRDTGFRRAIVTAFVGAIIWALVAFFVGWIPIIGPLLTLIVWIGFINWQYPGGWGTAVGIGFVAWIVTFAILYVLSLLGFVGLGAIGVP</sequence>